<dbReference type="Proteomes" id="UP000188458">
    <property type="component" value="Unassembled WGS sequence"/>
</dbReference>
<evidence type="ECO:0000259" key="1">
    <source>
        <dbReference type="PROSITE" id="PS51832"/>
    </source>
</evidence>
<dbReference type="AlphaFoldDB" id="A0A1V3FXH8"/>
<sequence length="238" mass="27699">MFYLFISYMTTKHITHTINSLQQKIADDYIPNVYIDEFSSPVHTFNAYKIFLLLHTIGQENDEYRYIVEHSHRVANYCLRIGGYLGLNDHQLHSLYQATLLHDIGKIGIPIYILLKKEPLSKDEFSFIQQYPNISYFIAKTTLRTENEELLNAIRFHKEHVDGTGYPNRLKQDEIPLLAKIISAVDAFDAMTSSRPYRKSKSKMEAIETLLKESGTKWDAKIMNVMNLLLTKKTNMLM</sequence>
<dbReference type="EMBL" id="MQAD01000001">
    <property type="protein sequence ID" value="OOE06325.1"/>
    <property type="molecule type" value="Genomic_DNA"/>
</dbReference>
<dbReference type="InterPro" id="IPR037522">
    <property type="entry name" value="HD_GYP_dom"/>
</dbReference>
<organism evidence="2 3">
    <name type="scientific">Anoxybacillus kestanbolensis</name>
    <dbReference type="NCBI Taxonomy" id="227476"/>
    <lineage>
        <taxon>Bacteria</taxon>
        <taxon>Bacillati</taxon>
        <taxon>Bacillota</taxon>
        <taxon>Bacilli</taxon>
        <taxon>Bacillales</taxon>
        <taxon>Anoxybacillaceae</taxon>
        <taxon>Anoxybacillus</taxon>
    </lineage>
</organism>
<evidence type="ECO:0000313" key="2">
    <source>
        <dbReference type="EMBL" id="OOE06325.1"/>
    </source>
</evidence>
<dbReference type="Gene3D" id="1.10.3210.10">
    <property type="entry name" value="Hypothetical protein af1432"/>
    <property type="match status" value="1"/>
</dbReference>
<dbReference type="Pfam" id="PF13487">
    <property type="entry name" value="HD_5"/>
    <property type="match status" value="1"/>
</dbReference>
<evidence type="ECO:0000313" key="3">
    <source>
        <dbReference type="Proteomes" id="UP000188458"/>
    </source>
</evidence>
<dbReference type="CDD" id="cd00077">
    <property type="entry name" value="HDc"/>
    <property type="match status" value="1"/>
</dbReference>
<reference evidence="3" key="1">
    <citation type="submission" date="2016-11" db="EMBL/GenBank/DDBJ databases">
        <title>Draft genome sequence of Anoxybacillus sp. strain 103 isolated from the Qarvajar hot spring in Nagorno-Karabach.</title>
        <authorList>
            <person name="Hovhannisyan P."/>
            <person name="Panosyan H."/>
            <person name="Birkeland N.-K."/>
        </authorList>
    </citation>
    <scope>NUCLEOTIDE SEQUENCE [LARGE SCALE GENOMIC DNA]</scope>
    <source>
        <strain evidence="3">103</strain>
    </source>
</reference>
<keyword evidence="3" id="KW-1185">Reference proteome</keyword>
<feature type="domain" description="HD-GYP" evidence="1">
    <location>
        <begin position="45"/>
        <end position="238"/>
    </location>
</feature>
<accession>A0A1V3FXH8</accession>
<dbReference type="RefSeq" id="WP_226373731.1">
    <property type="nucleotide sequence ID" value="NZ_MQAD01000001.1"/>
</dbReference>
<gene>
    <name evidence="2" type="ORF">BO219_00640</name>
</gene>
<dbReference type="PROSITE" id="PS51832">
    <property type="entry name" value="HD_GYP"/>
    <property type="match status" value="1"/>
</dbReference>
<dbReference type="InterPro" id="IPR003607">
    <property type="entry name" value="HD/PDEase_dom"/>
</dbReference>
<protein>
    <recommendedName>
        <fullName evidence="1">HD-GYP domain-containing protein</fullName>
    </recommendedName>
</protein>
<name>A0A1V3FXH8_9BACL</name>
<dbReference type="PANTHER" id="PTHR43155">
    <property type="entry name" value="CYCLIC DI-GMP PHOSPHODIESTERASE PA4108-RELATED"/>
    <property type="match status" value="1"/>
</dbReference>
<proteinExistence type="predicted"/>
<dbReference type="SMART" id="SM00471">
    <property type="entry name" value="HDc"/>
    <property type="match status" value="1"/>
</dbReference>
<comment type="caution">
    <text evidence="2">The sequence shown here is derived from an EMBL/GenBank/DDBJ whole genome shotgun (WGS) entry which is preliminary data.</text>
</comment>
<dbReference type="SUPFAM" id="SSF109604">
    <property type="entry name" value="HD-domain/PDEase-like"/>
    <property type="match status" value="1"/>
</dbReference>